<reference evidence="1 2" key="1">
    <citation type="journal article" date="2010" name="Genome Biol. Evol.">
        <title>The sequence of a 1.8-mb bacterial linear plasmid reveals a rich evolutionary reservoir of secondary metabolic pathways.</title>
        <authorList>
            <person name="Medema M.H."/>
            <person name="Trefzer A."/>
            <person name="Kovalchuk A."/>
            <person name="van den Berg M."/>
            <person name="Mueller U."/>
            <person name="Heijne W."/>
            <person name="Wu L."/>
            <person name="Alam M.T."/>
            <person name="Ronning C.M."/>
            <person name="Nierman W.C."/>
            <person name="Bovenberg R.A.L."/>
            <person name="Breitling R."/>
            <person name="Takano E."/>
        </authorList>
    </citation>
    <scope>NUCLEOTIDE SEQUENCE [LARGE SCALE GENOMIC DNA]</scope>
    <source>
        <strain evidence="2">ATCC 27064 / DSM 738 / JCM 4710 / NBRC 13307 / NCIMB 12785 / NRRL 3585 / VKM Ac-602</strain>
    </source>
</reference>
<dbReference type="GeneID" id="93733230"/>
<dbReference type="EMBL" id="CM000913">
    <property type="protein sequence ID" value="EFG05122.1"/>
    <property type="molecule type" value="Genomic_DNA"/>
</dbReference>
<dbReference type="OrthoDB" id="9027184at2"/>
<sequence length="648" mass="67189">MTLPPPRLDDLTWADMMAAVRRRIPAESDGRWTLHAPVDPGVTLLELFAYLLEQRLYWLDQVPDALVVAILRLLGSDPPRPAVPAATVLRLTAEWPDTAVPVVPAGTALSRDPRGLIPFCLDDDVAVYPLDPSAGITVVTDRDRTADLRTGRPVALLAADGGPARVALTLPLAGAHPAPGPLSLLFGLDAPAACVPSWLPGAVGDVPPPAELTWSWFRPGTDRAGAFARVDDGTAGLRRPGVVRLHPPADWTTLDRGVLLTADAATFAAPPRLLRLDVNVSAARNRRRRTATAREVAEQTEAWLKLPGQRLVLPDAGGRLLDAAAVIAGQEWRPVPDFTFGAPGDRVFTLDRAAGALVFGDGLTGAVPRPGDEVHVVYGLGGGREGNGGLTDNWLPADGPIARRGALSGANPVQAAGGADPETVAGARDRAGGSLGEVTRAVTAEDFVTLARTTPGVAVARAHASVGEHPGFPCAAVPGAVTVRIVPGVPRDDDPAGQVAAPVPDPGALCAVARRLAGARLLTSEVFVRPPDYREVALRVDLAGAPADRARVAAVLTAALRRHLDPLVGGEDAGGWPFGGPLRPAALLRAAQRALGDLAEVAGVAIGLDGAAPGEDCRDVRLRAAELPVLRSVRTRVSAASGGGEGLE</sequence>
<keyword evidence="2" id="KW-1185">Reference proteome</keyword>
<gene>
    <name evidence="1" type="ORF">SCLAV_0046</name>
</gene>
<name>E2Q5W2_STRCL</name>
<dbReference type="KEGG" id="sclf:BB341_27495"/>
<proteinExistence type="predicted"/>
<evidence type="ECO:0000313" key="1">
    <source>
        <dbReference type="EMBL" id="EFG05122.1"/>
    </source>
</evidence>
<accession>E2Q5W2</accession>
<dbReference type="Proteomes" id="UP000002357">
    <property type="component" value="Chromosome"/>
</dbReference>
<protein>
    <submittedName>
        <fullName evidence="1">Uncharacterized protein</fullName>
    </submittedName>
</protein>
<evidence type="ECO:0000313" key="2">
    <source>
        <dbReference type="Proteomes" id="UP000002357"/>
    </source>
</evidence>
<dbReference type="eggNOG" id="COG3299">
    <property type="taxonomic scope" value="Bacteria"/>
</dbReference>
<dbReference type="STRING" id="1901.BB341_27495"/>
<dbReference type="AlphaFoldDB" id="E2Q5W2"/>
<dbReference type="RefSeq" id="WP_003959213.1">
    <property type="nucleotide sequence ID" value="NZ_CM000913.1"/>
</dbReference>
<organism evidence="1 2">
    <name type="scientific">Streptomyces clavuligerus</name>
    <dbReference type="NCBI Taxonomy" id="1901"/>
    <lineage>
        <taxon>Bacteria</taxon>
        <taxon>Bacillati</taxon>
        <taxon>Actinomycetota</taxon>
        <taxon>Actinomycetes</taxon>
        <taxon>Kitasatosporales</taxon>
        <taxon>Streptomycetaceae</taxon>
        <taxon>Streptomyces</taxon>
    </lineage>
</organism>